<keyword evidence="3" id="KW-0804">Transcription</keyword>
<dbReference type="EMBL" id="JFHR01000009">
    <property type="protein sequence ID" value="KEQ54625.1"/>
    <property type="molecule type" value="Genomic_DNA"/>
</dbReference>
<evidence type="ECO:0000313" key="6">
    <source>
        <dbReference type="Proteomes" id="UP000028411"/>
    </source>
</evidence>
<dbReference type="SMART" id="SM00347">
    <property type="entry name" value="HTH_MARR"/>
    <property type="match status" value="1"/>
</dbReference>
<dbReference type="PROSITE" id="PS50995">
    <property type="entry name" value="HTH_MARR_2"/>
    <property type="match status" value="1"/>
</dbReference>
<evidence type="ECO:0000259" key="4">
    <source>
        <dbReference type="PROSITE" id="PS50995"/>
    </source>
</evidence>
<dbReference type="PATRIC" id="fig|46429.4.peg.1121"/>
<dbReference type="PRINTS" id="PR00598">
    <property type="entry name" value="HTHMARR"/>
</dbReference>
<evidence type="ECO:0000256" key="1">
    <source>
        <dbReference type="ARBA" id="ARBA00023015"/>
    </source>
</evidence>
<protein>
    <submittedName>
        <fullName evidence="5">MarR family transcriptional regulator</fullName>
    </submittedName>
</protein>
<dbReference type="AlphaFoldDB" id="A0A081RHF2"/>
<dbReference type="GO" id="GO:0006950">
    <property type="term" value="P:response to stress"/>
    <property type="evidence" value="ECO:0007669"/>
    <property type="project" value="TreeGrafter"/>
</dbReference>
<dbReference type="GO" id="GO:0003700">
    <property type="term" value="F:DNA-binding transcription factor activity"/>
    <property type="evidence" value="ECO:0007669"/>
    <property type="project" value="InterPro"/>
</dbReference>
<dbReference type="InterPro" id="IPR036388">
    <property type="entry name" value="WH-like_DNA-bd_sf"/>
</dbReference>
<reference evidence="5 6" key="1">
    <citation type="submission" date="2014-02" db="EMBL/GenBank/DDBJ databases">
        <title>Whole genome sequence of Sphingobium chlorophenolicum NBRC 16172.</title>
        <authorList>
            <person name="Gan H.M."/>
            <person name="Gan H.Y."/>
            <person name="Chew T.H."/>
            <person name="Savka M.A."/>
        </authorList>
    </citation>
    <scope>NUCLEOTIDE SEQUENCE [LARGE SCALE GENOMIC DNA]</scope>
    <source>
        <strain evidence="5 6">NBRC 16172</strain>
    </source>
</reference>
<accession>A0A081RHF2</accession>
<dbReference type="GO" id="GO:0003677">
    <property type="term" value="F:DNA binding"/>
    <property type="evidence" value="ECO:0007669"/>
    <property type="project" value="UniProtKB-KW"/>
</dbReference>
<dbReference type="OrthoDB" id="582199at2"/>
<dbReference type="InterPro" id="IPR039422">
    <property type="entry name" value="MarR/SlyA-like"/>
</dbReference>
<keyword evidence="2" id="KW-0238">DNA-binding</keyword>
<evidence type="ECO:0000256" key="2">
    <source>
        <dbReference type="ARBA" id="ARBA00023125"/>
    </source>
</evidence>
<dbReference type="Pfam" id="PF12802">
    <property type="entry name" value="MarR_2"/>
    <property type="match status" value="1"/>
</dbReference>
<gene>
    <name evidence="5" type="ORF">BV95_01160</name>
</gene>
<dbReference type="RefSeq" id="WP_037448573.1">
    <property type="nucleotide sequence ID" value="NZ_JFHR01000009.1"/>
</dbReference>
<dbReference type="Proteomes" id="UP000028411">
    <property type="component" value="Unassembled WGS sequence"/>
</dbReference>
<dbReference type="InterPro" id="IPR036390">
    <property type="entry name" value="WH_DNA-bd_sf"/>
</dbReference>
<dbReference type="PANTHER" id="PTHR33164">
    <property type="entry name" value="TRANSCRIPTIONAL REGULATOR, MARR FAMILY"/>
    <property type="match status" value="1"/>
</dbReference>
<organism evidence="5 6">
    <name type="scientific">Sphingobium chlorophenolicum</name>
    <dbReference type="NCBI Taxonomy" id="46429"/>
    <lineage>
        <taxon>Bacteria</taxon>
        <taxon>Pseudomonadati</taxon>
        <taxon>Pseudomonadota</taxon>
        <taxon>Alphaproteobacteria</taxon>
        <taxon>Sphingomonadales</taxon>
        <taxon>Sphingomonadaceae</taxon>
        <taxon>Sphingobium</taxon>
    </lineage>
</organism>
<dbReference type="PANTHER" id="PTHR33164:SF64">
    <property type="entry name" value="TRANSCRIPTIONAL REGULATOR SLYA"/>
    <property type="match status" value="1"/>
</dbReference>
<dbReference type="eggNOG" id="COG1846">
    <property type="taxonomic scope" value="Bacteria"/>
</dbReference>
<sequence length="149" mass="16617">MSRSELKRILAHKLPQVARQWRQLADLALAEFGVSNSAGWCLIYLDRLGPDARQADLAEELGITQPSLVRTLDQLQAAGLVERVPNPDDRRSNRVAFTPEGKELVGQIEAKLANLRRELLDGVPDTAIEILVNLLGLLERRMAEQRGQC</sequence>
<keyword evidence="1" id="KW-0805">Transcription regulation</keyword>
<comment type="caution">
    <text evidence="5">The sequence shown here is derived from an EMBL/GenBank/DDBJ whole genome shotgun (WGS) entry which is preliminary data.</text>
</comment>
<dbReference type="InterPro" id="IPR000835">
    <property type="entry name" value="HTH_MarR-typ"/>
</dbReference>
<evidence type="ECO:0000313" key="5">
    <source>
        <dbReference type="EMBL" id="KEQ54625.1"/>
    </source>
</evidence>
<name>A0A081RHF2_SPHCR</name>
<proteinExistence type="predicted"/>
<feature type="domain" description="HTH marR-type" evidence="4">
    <location>
        <begin position="7"/>
        <end position="140"/>
    </location>
</feature>
<dbReference type="Gene3D" id="1.10.10.10">
    <property type="entry name" value="Winged helix-like DNA-binding domain superfamily/Winged helix DNA-binding domain"/>
    <property type="match status" value="1"/>
</dbReference>
<evidence type="ECO:0000256" key="3">
    <source>
        <dbReference type="ARBA" id="ARBA00023163"/>
    </source>
</evidence>
<dbReference type="SUPFAM" id="SSF46785">
    <property type="entry name" value="Winged helix' DNA-binding domain"/>
    <property type="match status" value="1"/>
</dbReference>